<feature type="compositionally biased region" description="Polar residues" evidence="6">
    <location>
        <begin position="344"/>
        <end position="355"/>
    </location>
</feature>
<keyword evidence="8" id="KW-1185">Reference proteome</keyword>
<evidence type="ECO:0000256" key="3">
    <source>
        <dbReference type="ARBA" id="ARBA00023274"/>
    </source>
</evidence>
<organism evidence="7 8">
    <name type="scientific">Mycoplasmopsis equigenitalium</name>
    <dbReference type="NCBI Taxonomy" id="114883"/>
    <lineage>
        <taxon>Bacteria</taxon>
        <taxon>Bacillati</taxon>
        <taxon>Mycoplasmatota</taxon>
        <taxon>Mycoplasmoidales</taxon>
        <taxon>Metamycoplasmataceae</taxon>
        <taxon>Mycoplasmopsis</taxon>
    </lineage>
</organism>
<dbReference type="NCBIfam" id="TIGR01011">
    <property type="entry name" value="rpsB_bact"/>
    <property type="match status" value="1"/>
</dbReference>
<dbReference type="Gene3D" id="1.10.287.610">
    <property type="entry name" value="Helix hairpin bin"/>
    <property type="match status" value="1"/>
</dbReference>
<feature type="compositionally biased region" description="Basic and acidic residues" evidence="6">
    <location>
        <begin position="327"/>
        <end position="339"/>
    </location>
</feature>
<accession>A0ABY5J259</accession>
<evidence type="ECO:0000313" key="7">
    <source>
        <dbReference type="EMBL" id="UUD37080.1"/>
    </source>
</evidence>
<dbReference type="Proteomes" id="UP001059576">
    <property type="component" value="Chromosome"/>
</dbReference>
<keyword evidence="3 5" id="KW-0687">Ribonucleoprotein</keyword>
<evidence type="ECO:0000256" key="5">
    <source>
        <dbReference type="HAMAP-Rule" id="MF_00291"/>
    </source>
</evidence>
<dbReference type="PANTHER" id="PTHR12534:SF0">
    <property type="entry name" value="SMALL RIBOSOMAL SUBUNIT PROTEIN US2M"/>
    <property type="match status" value="1"/>
</dbReference>
<evidence type="ECO:0000256" key="4">
    <source>
        <dbReference type="ARBA" id="ARBA00035256"/>
    </source>
</evidence>
<dbReference type="PANTHER" id="PTHR12534">
    <property type="entry name" value="30S RIBOSOMAL PROTEIN S2 PROKARYOTIC AND ORGANELLAR"/>
    <property type="match status" value="1"/>
</dbReference>
<feature type="region of interest" description="Disordered" evidence="6">
    <location>
        <begin position="327"/>
        <end position="369"/>
    </location>
</feature>
<dbReference type="PRINTS" id="PR00395">
    <property type="entry name" value="RIBOSOMALS2"/>
</dbReference>
<evidence type="ECO:0000256" key="2">
    <source>
        <dbReference type="ARBA" id="ARBA00022980"/>
    </source>
</evidence>
<feature type="compositionally biased region" description="Basic and acidic residues" evidence="6">
    <location>
        <begin position="25"/>
        <end position="63"/>
    </location>
</feature>
<feature type="region of interest" description="Disordered" evidence="6">
    <location>
        <begin position="1"/>
        <end position="63"/>
    </location>
</feature>
<dbReference type="EMBL" id="CP101808">
    <property type="protein sequence ID" value="UUD37080.1"/>
    <property type="molecule type" value="Genomic_DNA"/>
</dbReference>
<dbReference type="HAMAP" id="MF_00291_B">
    <property type="entry name" value="Ribosomal_uS2_B"/>
    <property type="match status" value="1"/>
</dbReference>
<keyword evidence="2 5" id="KW-0689">Ribosomal protein</keyword>
<dbReference type="InterPro" id="IPR001865">
    <property type="entry name" value="Ribosomal_uS2"/>
</dbReference>
<dbReference type="CDD" id="cd01425">
    <property type="entry name" value="RPS2"/>
    <property type="match status" value="1"/>
</dbReference>
<gene>
    <name evidence="5 7" type="primary">rpsB</name>
    <name evidence="7" type="ORF">NPA09_00680</name>
</gene>
<proteinExistence type="inferred from homology"/>
<sequence length="369" mass="41871">MENKTKETKQVKVKTAESAPKLVKVKKEENAVKTAADRPAKPAFKKTEEKTTKPAREPRENREAKMARVLKETHENSHSKEEGETTKKIVSKEKLLESGAYFGHKTSFRNPSMQQFIHMAKFGTHIIDLTKTTIALEFAYKIINKAAQKNASFIFVGTKKQAKKVTEEQAIRTNSFYVTERWLGGTFTNHNEIFKRVGYLENLEELEKNGFAGYTKKEALDKTKELEKLRTNLTGIRKMKYLPHFMIIADPLENRNAIREARQKGIKIIGIADTNFNPNLLDVAIPANDDSAKSIQLIITVLADAIATAQGQKAKFAYEPDEKIVFDAEEEKETKDKKTFTKKPFNSNQKQSSNWKGARQAKTEENGGK</sequence>
<dbReference type="Gene3D" id="3.40.50.10490">
    <property type="entry name" value="Glucose-6-phosphate isomerase like protein, domain 1"/>
    <property type="match status" value="1"/>
</dbReference>
<reference evidence="7" key="1">
    <citation type="submission" date="2022-07" db="EMBL/GenBank/DDBJ databases">
        <title>Complete genome of Mycoplasma equigenitalium type strain T37.</title>
        <authorList>
            <person name="Spergser J."/>
        </authorList>
    </citation>
    <scope>NUCLEOTIDE SEQUENCE</scope>
    <source>
        <strain evidence="7">T37</strain>
    </source>
</reference>
<name>A0ABY5J259_9BACT</name>
<dbReference type="InterPro" id="IPR005706">
    <property type="entry name" value="Ribosomal_uS2_bac/mit/plastid"/>
</dbReference>
<protein>
    <recommendedName>
        <fullName evidence="4 5">Small ribosomal subunit protein uS2</fullName>
    </recommendedName>
</protein>
<evidence type="ECO:0000313" key="8">
    <source>
        <dbReference type="Proteomes" id="UP001059576"/>
    </source>
</evidence>
<feature type="compositionally biased region" description="Basic and acidic residues" evidence="6">
    <location>
        <begin position="1"/>
        <end position="10"/>
    </location>
</feature>
<dbReference type="GO" id="GO:0005840">
    <property type="term" value="C:ribosome"/>
    <property type="evidence" value="ECO:0007669"/>
    <property type="project" value="UniProtKB-KW"/>
</dbReference>
<evidence type="ECO:0000256" key="6">
    <source>
        <dbReference type="SAM" id="MobiDB-lite"/>
    </source>
</evidence>
<dbReference type="InterPro" id="IPR023591">
    <property type="entry name" value="Ribosomal_uS2_flav_dom_sf"/>
</dbReference>
<dbReference type="Pfam" id="PF00318">
    <property type="entry name" value="Ribosomal_S2"/>
    <property type="match status" value="1"/>
</dbReference>
<dbReference type="SUPFAM" id="SSF52313">
    <property type="entry name" value="Ribosomal protein S2"/>
    <property type="match status" value="1"/>
</dbReference>
<comment type="similarity">
    <text evidence="1 5">Belongs to the universal ribosomal protein uS2 family.</text>
</comment>
<evidence type="ECO:0000256" key="1">
    <source>
        <dbReference type="ARBA" id="ARBA00006242"/>
    </source>
</evidence>